<evidence type="ECO:0000256" key="1">
    <source>
        <dbReference type="SAM" id="Coils"/>
    </source>
</evidence>
<proteinExistence type="predicted"/>
<evidence type="ECO:0000256" key="2">
    <source>
        <dbReference type="SAM" id="MobiDB-lite"/>
    </source>
</evidence>
<dbReference type="Pfam" id="PF11748">
    <property type="entry name" value="DUF3306"/>
    <property type="match status" value="1"/>
</dbReference>
<sequence>MNEEGFWSRRLSGIKAEAEAEQRAAQEKALRLEAEAEAARAAELEQKSDAEILESLGLTDPDQMQPGDDFSAFMAKAVPERLRRRALRRLWSSNPVLANLDGLTDYSDDFTDAATVVPDLRTAYQVGRGMFEHVRQLASEAAEEADAPTEAIETAAAEQAEQVEADATPGLRAAPEMDVPVEDMSDADDTAPAEDRPAPRRHMRFTFASEDDLT</sequence>
<evidence type="ECO:0000313" key="4">
    <source>
        <dbReference type="Proteomes" id="UP001195941"/>
    </source>
</evidence>
<reference evidence="3 4" key="1">
    <citation type="journal article" date="2021" name="Arch. Microbiol.">
        <title>Thalassobius aquimarinus sp. nov., isolated from the Sea of Japan seashore.</title>
        <authorList>
            <person name="Kurilenko V.V."/>
            <person name="Romanenko L.A."/>
            <person name="Chernysheva N.Y."/>
            <person name="Velansky P.V."/>
            <person name="Tekutyeva L.A."/>
            <person name="Isaeva M.P."/>
            <person name="Mikhailov V.V."/>
        </authorList>
    </citation>
    <scope>NUCLEOTIDE SEQUENCE [LARGE SCALE GENOMIC DNA]</scope>
    <source>
        <strain evidence="3 4">KMM 8518</strain>
    </source>
</reference>
<keyword evidence="4" id="KW-1185">Reference proteome</keyword>
<feature type="region of interest" description="Disordered" evidence="2">
    <location>
        <begin position="159"/>
        <end position="214"/>
    </location>
</feature>
<evidence type="ECO:0000313" key="3">
    <source>
        <dbReference type="EMBL" id="MBR9649517.1"/>
    </source>
</evidence>
<feature type="coiled-coil region" evidence="1">
    <location>
        <begin position="15"/>
        <end position="47"/>
    </location>
</feature>
<organism evidence="3 4">
    <name type="scientific">Thalassovita aquimarina</name>
    <dbReference type="NCBI Taxonomy" id="2785917"/>
    <lineage>
        <taxon>Bacteria</taxon>
        <taxon>Pseudomonadati</taxon>
        <taxon>Pseudomonadota</taxon>
        <taxon>Alphaproteobacteria</taxon>
        <taxon>Rhodobacterales</taxon>
        <taxon>Roseobacteraceae</taxon>
        <taxon>Thalassovita</taxon>
    </lineage>
</organism>
<dbReference type="Proteomes" id="UP001195941">
    <property type="component" value="Unassembled WGS sequence"/>
</dbReference>
<comment type="caution">
    <text evidence="3">The sequence shown here is derived from an EMBL/GenBank/DDBJ whole genome shotgun (WGS) entry which is preliminary data.</text>
</comment>
<name>A0ABS5HKF6_9RHOB</name>
<gene>
    <name evidence="3" type="ORF">IT775_00075</name>
</gene>
<dbReference type="EMBL" id="JADMKU010000001">
    <property type="protein sequence ID" value="MBR9649517.1"/>
    <property type="molecule type" value="Genomic_DNA"/>
</dbReference>
<dbReference type="RefSeq" id="WP_212699480.1">
    <property type="nucleotide sequence ID" value="NZ_JADMKU010000001.1"/>
</dbReference>
<accession>A0ABS5HKF6</accession>
<keyword evidence="1" id="KW-0175">Coiled coil</keyword>
<dbReference type="InterPro" id="IPR021735">
    <property type="entry name" value="DUF3306"/>
</dbReference>
<protein>
    <submittedName>
        <fullName evidence="3">DUF3306 domain-containing protein</fullName>
    </submittedName>
</protein>
<feature type="compositionally biased region" description="Acidic residues" evidence="2">
    <location>
        <begin position="179"/>
        <end position="192"/>
    </location>
</feature>